<protein>
    <submittedName>
        <fullName evidence="1">Uncharacterized protein</fullName>
    </submittedName>
</protein>
<gene>
    <name evidence="1" type="ORF">B0T20DRAFT_261714</name>
</gene>
<name>A0AAE0P9Z3_SORBR</name>
<proteinExistence type="predicted"/>
<dbReference type="Proteomes" id="UP001281003">
    <property type="component" value="Unassembled WGS sequence"/>
</dbReference>
<comment type="caution">
    <text evidence="1">The sequence shown here is derived from an EMBL/GenBank/DDBJ whole genome shotgun (WGS) entry which is preliminary data.</text>
</comment>
<reference evidence="1" key="2">
    <citation type="submission" date="2023-07" db="EMBL/GenBank/DDBJ databases">
        <authorList>
            <consortium name="Lawrence Berkeley National Laboratory"/>
            <person name="Haridas S."/>
            <person name="Hensen N."/>
            <person name="Bonometti L."/>
            <person name="Westerberg I."/>
            <person name="Brannstrom I.O."/>
            <person name="Guillou S."/>
            <person name="Cros-Aarteil S."/>
            <person name="Calhoun S."/>
            <person name="Kuo A."/>
            <person name="Mondo S."/>
            <person name="Pangilinan J."/>
            <person name="Riley R."/>
            <person name="LaButti K."/>
            <person name="Andreopoulos B."/>
            <person name="Lipzen A."/>
            <person name="Chen C."/>
            <person name="Yanf M."/>
            <person name="Daum C."/>
            <person name="Ng V."/>
            <person name="Clum A."/>
            <person name="Steindorff A."/>
            <person name="Ohm R."/>
            <person name="Martin F."/>
            <person name="Silar P."/>
            <person name="Natvig D."/>
            <person name="Lalanne C."/>
            <person name="Gautier V."/>
            <person name="Ament-velasquez S.L."/>
            <person name="Kruys A."/>
            <person name="Hutchinson M.I."/>
            <person name="Powell A.J."/>
            <person name="Barry K."/>
            <person name="Miller A.N."/>
            <person name="Grigoriev I.V."/>
            <person name="Debuchy R."/>
            <person name="Gladieux P."/>
            <person name="Thoren M.H."/>
            <person name="Johannesson H."/>
        </authorList>
    </citation>
    <scope>NUCLEOTIDE SEQUENCE</scope>
    <source>
        <strain evidence="1">FGSC 1904</strain>
    </source>
</reference>
<evidence type="ECO:0000313" key="1">
    <source>
        <dbReference type="EMBL" id="KAK3396121.1"/>
    </source>
</evidence>
<accession>A0AAE0P9Z3</accession>
<keyword evidence="2" id="KW-1185">Reference proteome</keyword>
<reference evidence="1" key="1">
    <citation type="journal article" date="2023" name="Mol. Phylogenet. Evol.">
        <title>Genome-scale phylogeny and comparative genomics of the fungal order Sordariales.</title>
        <authorList>
            <person name="Hensen N."/>
            <person name="Bonometti L."/>
            <person name="Westerberg I."/>
            <person name="Brannstrom I.O."/>
            <person name="Guillou S."/>
            <person name="Cros-Aarteil S."/>
            <person name="Calhoun S."/>
            <person name="Haridas S."/>
            <person name="Kuo A."/>
            <person name="Mondo S."/>
            <person name="Pangilinan J."/>
            <person name="Riley R."/>
            <person name="LaButti K."/>
            <person name="Andreopoulos B."/>
            <person name="Lipzen A."/>
            <person name="Chen C."/>
            <person name="Yan M."/>
            <person name="Daum C."/>
            <person name="Ng V."/>
            <person name="Clum A."/>
            <person name="Steindorff A."/>
            <person name="Ohm R.A."/>
            <person name="Martin F."/>
            <person name="Silar P."/>
            <person name="Natvig D.O."/>
            <person name="Lalanne C."/>
            <person name="Gautier V."/>
            <person name="Ament-Velasquez S.L."/>
            <person name="Kruys A."/>
            <person name="Hutchinson M.I."/>
            <person name="Powell A.J."/>
            <person name="Barry K."/>
            <person name="Miller A.N."/>
            <person name="Grigoriev I.V."/>
            <person name="Debuchy R."/>
            <person name="Gladieux P."/>
            <person name="Hiltunen Thoren M."/>
            <person name="Johannesson H."/>
        </authorList>
    </citation>
    <scope>NUCLEOTIDE SEQUENCE</scope>
    <source>
        <strain evidence="1">FGSC 1904</strain>
    </source>
</reference>
<sequence length="137" mass="15351">MSIATMFGNIFFSSIVSATNLHRTFHGIQPAIRYGIYHDVDDHFIRCFLICLPCASIDRPIMGFSASGCTLYYQPQVSLSPTRRFLSVHLVSLVLPFGLTNVTGFLGISLFRSCGILLPWALRSMEKNGCRKERVTD</sequence>
<dbReference type="AlphaFoldDB" id="A0AAE0P9Z3"/>
<organism evidence="1 2">
    <name type="scientific">Sordaria brevicollis</name>
    <dbReference type="NCBI Taxonomy" id="83679"/>
    <lineage>
        <taxon>Eukaryota</taxon>
        <taxon>Fungi</taxon>
        <taxon>Dikarya</taxon>
        <taxon>Ascomycota</taxon>
        <taxon>Pezizomycotina</taxon>
        <taxon>Sordariomycetes</taxon>
        <taxon>Sordariomycetidae</taxon>
        <taxon>Sordariales</taxon>
        <taxon>Sordariaceae</taxon>
        <taxon>Sordaria</taxon>
    </lineage>
</organism>
<dbReference type="EMBL" id="JAUTDP010000009">
    <property type="protein sequence ID" value="KAK3396121.1"/>
    <property type="molecule type" value="Genomic_DNA"/>
</dbReference>
<evidence type="ECO:0000313" key="2">
    <source>
        <dbReference type="Proteomes" id="UP001281003"/>
    </source>
</evidence>